<proteinExistence type="predicted"/>
<organism evidence="1 2">
    <name type="scientific">Enterococcus faecium (strain ATCC BAA-472 / TX0016 / DO)</name>
    <dbReference type="NCBI Taxonomy" id="333849"/>
    <lineage>
        <taxon>Bacteria</taxon>
        <taxon>Bacillati</taxon>
        <taxon>Bacillota</taxon>
        <taxon>Bacilli</taxon>
        <taxon>Lactobacillales</taxon>
        <taxon>Enterococcaceae</taxon>
        <taxon>Enterococcus</taxon>
    </lineage>
</organism>
<accession>I3U5V9</accession>
<name>I3U5V9_ENTFD</name>
<reference evidence="1 2" key="1">
    <citation type="journal article" date="2012" name="BMC Microbiol.">
        <title>Complete genome sequence of Enterococcus faecium strain TX16 and comparative genomic analysis of Enterococcus faecium genomes.</title>
        <authorList>
            <person name="Qin X."/>
            <person name="Galloway-Pena J.R."/>
            <person name="Sillanpaa J."/>
            <person name="Hyeob Roh J."/>
            <person name="Nallapareddy S.R."/>
            <person name="Chowdhury S."/>
            <person name="Bourgogne A."/>
            <person name="Choudhury T."/>
            <person name="Munzy D.M."/>
            <person name="Buhay C.J."/>
            <person name="Ding Y."/>
            <person name="Dugan-Rocha S."/>
            <person name="Liu W."/>
            <person name="Kovar C."/>
            <person name="Sodergren E."/>
            <person name="Highlander S."/>
            <person name="Petrosino J.F."/>
            <person name="Worley K.C."/>
            <person name="Gibbs R.A."/>
            <person name="Weinstock G.M."/>
            <person name="Murray B.E."/>
        </authorList>
    </citation>
    <scope>NUCLEOTIDE SEQUENCE [LARGE SCALE GENOMIC DNA]</scope>
    <source>
        <strain evidence="2">ATCC BAA-472 / TX0016 / DO</strain>
        <plasmid evidence="1">2</plasmid>
    </source>
</reference>
<dbReference type="KEGG" id="efu:HMPREF0351_12773"/>
<dbReference type="HOGENOM" id="CLU_3043119_0_0_9"/>
<dbReference type="Proteomes" id="UP000005269">
    <property type="component" value="Plasmid 2"/>
</dbReference>
<gene>
    <name evidence="1" type="ORF">HMPREF0351_12773</name>
</gene>
<dbReference type="EMBL" id="CP003585">
    <property type="protein sequence ID" value="AFK60397.1"/>
    <property type="molecule type" value="Genomic_DNA"/>
</dbReference>
<geneLocation type="plasmid" evidence="1 2">
    <name>2</name>
</geneLocation>
<sequence length="54" mass="6432">MINQRNIDHTYFFPPLLIILENRVPQSHSKAISKPNDGQRIFNRRLQSLDNTHF</sequence>
<keyword evidence="2" id="KW-1185">Reference proteome</keyword>
<keyword evidence="1" id="KW-0614">Plasmid</keyword>
<evidence type="ECO:0000313" key="2">
    <source>
        <dbReference type="Proteomes" id="UP000005269"/>
    </source>
</evidence>
<protein>
    <submittedName>
        <fullName evidence="1">Uncharacterized protein</fullName>
    </submittedName>
</protein>
<evidence type="ECO:0000313" key="1">
    <source>
        <dbReference type="EMBL" id="AFK60397.1"/>
    </source>
</evidence>
<dbReference type="AlphaFoldDB" id="I3U5V9"/>